<keyword evidence="4" id="KW-0158">Chromosome</keyword>
<keyword evidence="6" id="KW-0469">Meiosis</keyword>
<feature type="region of interest" description="Disordered" evidence="7">
    <location>
        <begin position="540"/>
        <end position="567"/>
    </location>
</feature>
<dbReference type="PANTHER" id="PTHR48225:SF7">
    <property type="entry name" value="MEIOSIS-SPECIFIC PROTEIN HOP1"/>
    <property type="match status" value="1"/>
</dbReference>
<feature type="compositionally biased region" description="Polar residues" evidence="7">
    <location>
        <begin position="448"/>
        <end position="461"/>
    </location>
</feature>
<dbReference type="Pfam" id="PF02301">
    <property type="entry name" value="HORMA"/>
    <property type="match status" value="1"/>
</dbReference>
<dbReference type="PANTHER" id="PTHR48225">
    <property type="entry name" value="HORMA DOMAIN-CONTAINING PROTEIN 1"/>
    <property type="match status" value="1"/>
</dbReference>
<reference evidence="9 10" key="1">
    <citation type="journal article" date="2023" name="Life. Sci Alliance">
        <title>Evolutionary insights into 3D genome organization and epigenetic landscape of Vigna mungo.</title>
        <authorList>
            <person name="Junaid A."/>
            <person name="Singh B."/>
            <person name="Bhatia S."/>
        </authorList>
    </citation>
    <scope>NUCLEOTIDE SEQUENCE [LARGE SCALE GENOMIC DNA]</scope>
    <source>
        <strain evidence="9">Urdbean</strain>
    </source>
</reference>
<feature type="region of interest" description="Disordered" evidence="7">
    <location>
        <begin position="448"/>
        <end position="474"/>
    </location>
</feature>
<dbReference type="Proteomes" id="UP001374535">
    <property type="component" value="Chromosome 6"/>
</dbReference>
<dbReference type="InterPro" id="IPR051294">
    <property type="entry name" value="HORMA_MeioticProgression"/>
</dbReference>
<dbReference type="InterPro" id="IPR008802">
    <property type="entry name" value="REF"/>
</dbReference>
<dbReference type="Pfam" id="PF05755">
    <property type="entry name" value="REF"/>
    <property type="match status" value="1"/>
</dbReference>
<dbReference type="AlphaFoldDB" id="A0AAQ3N7Y6"/>
<dbReference type="GO" id="GO:0051321">
    <property type="term" value="P:meiotic cell cycle"/>
    <property type="evidence" value="ECO:0007669"/>
    <property type="project" value="UniProtKB-KW"/>
</dbReference>
<evidence type="ECO:0000259" key="8">
    <source>
        <dbReference type="PROSITE" id="PS50815"/>
    </source>
</evidence>
<dbReference type="EMBL" id="CP144695">
    <property type="protein sequence ID" value="WVZ04980.1"/>
    <property type="molecule type" value="Genomic_DNA"/>
</dbReference>
<organism evidence="9 10">
    <name type="scientific">Vigna mungo</name>
    <name type="common">Black gram</name>
    <name type="synonym">Phaseolus mungo</name>
    <dbReference type="NCBI Taxonomy" id="3915"/>
    <lineage>
        <taxon>Eukaryota</taxon>
        <taxon>Viridiplantae</taxon>
        <taxon>Streptophyta</taxon>
        <taxon>Embryophyta</taxon>
        <taxon>Tracheophyta</taxon>
        <taxon>Spermatophyta</taxon>
        <taxon>Magnoliopsida</taxon>
        <taxon>eudicotyledons</taxon>
        <taxon>Gunneridae</taxon>
        <taxon>Pentapetalae</taxon>
        <taxon>rosids</taxon>
        <taxon>fabids</taxon>
        <taxon>Fabales</taxon>
        <taxon>Fabaceae</taxon>
        <taxon>Papilionoideae</taxon>
        <taxon>50 kb inversion clade</taxon>
        <taxon>NPAAA clade</taxon>
        <taxon>indigoferoid/millettioid clade</taxon>
        <taxon>Phaseoleae</taxon>
        <taxon>Vigna</taxon>
    </lineage>
</organism>
<evidence type="ECO:0000256" key="5">
    <source>
        <dbReference type="ARBA" id="ARBA00023242"/>
    </source>
</evidence>
<sequence>MKIKKLMPLDAEKARLNYCQNELPVEDFVLLAMRVYDALQKKYLKTLLFCVCEAVDGPMIEEYAFSFSYSDSDNQEVSMDINRTGNKKNRGAFKCNSTTEITPQQMRSSACKMIRTLVQLMRTLEKMPDERTILMKLLYYDDVTPADYEPPFFRDCTSEEAYHPWEKNPLKMEVGNVNSKHFVLALKVKSVLDPCEDDNEEIPDDMSNGDDSMQQNEYYDTDSEVNGMDPVEDEQQRVRVKEWINCCHRDTIELTDVLSNFPDISVIMDKFIEEGVLSKIGKESYAINKDKNLEYEFAIVKEEIDGQLPKVFDRALPVEDRLYMKALYHALPMTHVSITKLQSLLEGEVNQKAARKIIDKMVRDGFVEPKGNKRLGKRVIHSELTERKFIEVQKALSATEAMDVDHCEPNSKSKLTDFRLNGNNHDVSTCGVLHSIGSDLTRMKVTSDTNYTDSGNGQNATKAKEPGNTPISRPVISRESFAIGKENGRTHGIANQGDEGDTIICSKSSQEKRSRKTSAVKEPIHQNIKRQRSEFVSLDINVDPGRSTPKKPVCPREIPRSRSERRPHPLLDEYRDVCPSITHLNQLPSDKVEAFLSDTVISVHPYRFSSDTYKSMAKTELEVTVDRKNKDLKHLGFVRIAAIQTFVFVSNLYEYAKQNSGPLRSPVGTVENTVTTVLGPVCNKFKGFPDDILVFVDKKVDEATQKFDEHAPPVAKQLANLAKSLIQKVANEAGKVAGEAQSGGPRAAVHYVATESKHFVLINSVKLWNGLDHYPPFHALAEMAVPTAAHWSEKYNHVIKGMTQKGYCFIGYLPLIPIDEIAKAFKQCQGNLKGDDAAYVEKSSESSSDSD</sequence>
<evidence type="ECO:0000256" key="2">
    <source>
        <dbReference type="ARBA" id="ARBA00004286"/>
    </source>
</evidence>
<name>A0AAQ3N7Y6_VIGMU</name>
<feature type="domain" description="HORMA" evidence="8">
    <location>
        <begin position="1"/>
        <end position="188"/>
    </location>
</feature>
<dbReference type="PROSITE" id="PS50815">
    <property type="entry name" value="HORMA"/>
    <property type="match status" value="1"/>
</dbReference>
<protein>
    <recommendedName>
        <fullName evidence="8">HORMA domain-containing protein</fullName>
    </recommendedName>
</protein>
<evidence type="ECO:0000313" key="10">
    <source>
        <dbReference type="Proteomes" id="UP001374535"/>
    </source>
</evidence>
<evidence type="ECO:0000256" key="1">
    <source>
        <dbReference type="ARBA" id="ARBA00004123"/>
    </source>
</evidence>
<evidence type="ECO:0000256" key="4">
    <source>
        <dbReference type="ARBA" id="ARBA00022454"/>
    </source>
</evidence>
<feature type="compositionally biased region" description="Basic and acidic residues" evidence="7">
    <location>
        <begin position="557"/>
        <end position="567"/>
    </location>
</feature>
<dbReference type="InterPro" id="IPR003511">
    <property type="entry name" value="HORMA_dom"/>
</dbReference>
<keyword evidence="5" id="KW-0539">Nucleus</keyword>
<accession>A0AAQ3N7Y6</accession>
<evidence type="ECO:0000313" key="9">
    <source>
        <dbReference type="EMBL" id="WVZ04980.1"/>
    </source>
</evidence>
<comment type="subcellular location">
    <subcellularLocation>
        <location evidence="2">Chromosome</location>
    </subcellularLocation>
    <subcellularLocation>
        <location evidence="1">Nucleus</location>
    </subcellularLocation>
</comment>
<evidence type="ECO:0000256" key="6">
    <source>
        <dbReference type="ARBA" id="ARBA00023254"/>
    </source>
</evidence>
<dbReference type="Gene3D" id="3.30.900.10">
    <property type="entry name" value="HORMA domain"/>
    <property type="match status" value="1"/>
</dbReference>
<dbReference type="InterPro" id="IPR036570">
    <property type="entry name" value="HORMA_dom_sf"/>
</dbReference>
<comment type="similarity">
    <text evidence="3">Belongs to the REF/SRPP family.</text>
</comment>
<gene>
    <name evidence="9" type="ORF">V8G54_018326</name>
</gene>
<keyword evidence="10" id="KW-1185">Reference proteome</keyword>
<dbReference type="GO" id="GO:0005634">
    <property type="term" value="C:nucleus"/>
    <property type="evidence" value="ECO:0007669"/>
    <property type="project" value="UniProtKB-SubCell"/>
</dbReference>
<proteinExistence type="inferred from homology"/>
<dbReference type="GO" id="GO:0005694">
    <property type="term" value="C:chromosome"/>
    <property type="evidence" value="ECO:0007669"/>
    <property type="project" value="UniProtKB-SubCell"/>
</dbReference>
<evidence type="ECO:0000256" key="3">
    <source>
        <dbReference type="ARBA" id="ARBA00009737"/>
    </source>
</evidence>
<evidence type="ECO:0000256" key="7">
    <source>
        <dbReference type="SAM" id="MobiDB-lite"/>
    </source>
</evidence>
<dbReference type="SUPFAM" id="SSF56019">
    <property type="entry name" value="The spindle assembly checkpoint protein mad2"/>
    <property type="match status" value="1"/>
</dbReference>